<dbReference type="RefSeq" id="XP_025343031.1">
    <property type="nucleotide sequence ID" value="XM_025488369.1"/>
</dbReference>
<dbReference type="EMBL" id="PKFO01000006">
    <property type="protein sequence ID" value="PVH22091.1"/>
    <property type="molecule type" value="Genomic_DNA"/>
</dbReference>
<dbReference type="STRING" id="45357.A0A2V1AYX8"/>
<dbReference type="InterPro" id="IPR035979">
    <property type="entry name" value="RBD_domain_sf"/>
</dbReference>
<name>A0A2V1AYX8_9ASCO</name>
<dbReference type="AlphaFoldDB" id="A0A2V1AYX8"/>
<evidence type="ECO:0000259" key="4">
    <source>
        <dbReference type="Pfam" id="PF03467"/>
    </source>
</evidence>
<evidence type="ECO:0000313" key="6">
    <source>
        <dbReference type="Proteomes" id="UP000244309"/>
    </source>
</evidence>
<dbReference type="InterPro" id="IPR012677">
    <property type="entry name" value="Nucleotide-bd_a/b_plait_sf"/>
</dbReference>
<proteinExistence type="inferred from homology"/>
<dbReference type="Proteomes" id="UP000244309">
    <property type="component" value="Unassembled WGS sequence"/>
</dbReference>
<feature type="compositionally biased region" description="Basic residues" evidence="3">
    <location>
        <begin position="295"/>
        <end position="307"/>
    </location>
</feature>
<dbReference type="OrthoDB" id="18087at2759"/>
<feature type="compositionally biased region" description="Basic residues" evidence="3">
    <location>
        <begin position="261"/>
        <end position="270"/>
    </location>
</feature>
<dbReference type="VEuPathDB" id="FungiDB:CXQ85_004760"/>
<sequence>MAIQCKPRPPPQQQKDGTKKKKKTLGDTQPIVNYEDPDLKVVIRLLPPNMSEEAFLSQIPKEYQPTINGTRGLRRFYFQRGSASTKPFEEPNFSRAYFQFQEKQDADHFKSEMEQIVFEDPASGDRVKCEMMKPLFGTVIETTSEKSEGKILQETLYKKFISQRSADATDIDMVKLIKSLHSEDNKRRREKNKSKKAASANTKPESAPETLSSREQSKTIVKPPPAALKKKPYQECKKEKDQNHKKSDKDADSVKKDAKNTKKKSLKAKKPTLTTSTKSLNITPEKPGGGDPSKPKKKQTKAKKSKGKGSPSTEQTQATHKKTPSQSNKSTTKKTT</sequence>
<dbReference type="CDD" id="cd12455">
    <property type="entry name" value="RRM_like_Smg4_UPF3"/>
    <property type="match status" value="1"/>
</dbReference>
<evidence type="ECO:0000256" key="1">
    <source>
        <dbReference type="ARBA" id="ARBA00005991"/>
    </source>
</evidence>
<dbReference type="SUPFAM" id="SSF54928">
    <property type="entry name" value="RNA-binding domain, RBD"/>
    <property type="match status" value="1"/>
</dbReference>
<protein>
    <recommendedName>
        <fullName evidence="4">UPF3 domain-containing protein</fullName>
    </recommendedName>
</protein>
<feature type="region of interest" description="Disordered" evidence="3">
    <location>
        <begin position="1"/>
        <end position="32"/>
    </location>
</feature>
<feature type="compositionally biased region" description="Basic and acidic residues" evidence="3">
    <location>
        <begin position="232"/>
        <end position="260"/>
    </location>
</feature>
<comment type="similarity">
    <text evidence="1">Belongs to the RENT3 family.</text>
</comment>
<feature type="region of interest" description="Disordered" evidence="3">
    <location>
        <begin position="182"/>
        <end position="336"/>
    </location>
</feature>
<evidence type="ECO:0000313" key="5">
    <source>
        <dbReference type="EMBL" id="PVH22091.1"/>
    </source>
</evidence>
<dbReference type="GO" id="GO:0003676">
    <property type="term" value="F:nucleic acid binding"/>
    <property type="evidence" value="ECO:0007669"/>
    <property type="project" value="InterPro"/>
</dbReference>
<keyword evidence="2" id="KW-0866">Nonsense-mediated mRNA decay</keyword>
<dbReference type="InterPro" id="IPR005120">
    <property type="entry name" value="UPF3_dom"/>
</dbReference>
<accession>A0A2V1AYX8</accession>
<dbReference type="Gene3D" id="3.30.70.330">
    <property type="match status" value="1"/>
</dbReference>
<feature type="compositionally biased region" description="Low complexity" evidence="3">
    <location>
        <begin position="271"/>
        <end position="280"/>
    </location>
</feature>
<reference evidence="5 6" key="1">
    <citation type="submission" date="2017-12" db="EMBL/GenBank/DDBJ databases">
        <title>Genome Sequence of a Multidrug-Resistant Candida haemulonii Isolate from a Patient with Chronic Leg Ulcers in Israel.</title>
        <authorList>
            <person name="Chow N.A."/>
            <person name="Gade L."/>
            <person name="Batra D."/>
            <person name="Rowe L.A."/>
            <person name="Ben-Ami R."/>
            <person name="Loparev V.N."/>
            <person name="Litvintseva A.P."/>
        </authorList>
    </citation>
    <scope>NUCLEOTIDE SEQUENCE [LARGE SCALE GENOMIC DNA]</scope>
    <source>
        <strain evidence="5 6">B11899</strain>
    </source>
</reference>
<feature type="domain" description="UPF3" evidence="4">
    <location>
        <begin position="38"/>
        <end position="196"/>
    </location>
</feature>
<evidence type="ECO:0000256" key="3">
    <source>
        <dbReference type="SAM" id="MobiDB-lite"/>
    </source>
</evidence>
<dbReference type="GeneID" id="37010090"/>
<dbReference type="GO" id="GO:0000184">
    <property type="term" value="P:nuclear-transcribed mRNA catabolic process, nonsense-mediated decay"/>
    <property type="evidence" value="ECO:0007669"/>
    <property type="project" value="UniProtKB-KW"/>
</dbReference>
<organism evidence="5 6">
    <name type="scientific">Candidozyma haemuli</name>
    <dbReference type="NCBI Taxonomy" id="45357"/>
    <lineage>
        <taxon>Eukaryota</taxon>
        <taxon>Fungi</taxon>
        <taxon>Dikarya</taxon>
        <taxon>Ascomycota</taxon>
        <taxon>Saccharomycotina</taxon>
        <taxon>Pichiomycetes</taxon>
        <taxon>Metschnikowiaceae</taxon>
        <taxon>Candidozyma</taxon>
    </lineage>
</organism>
<comment type="caution">
    <text evidence="5">The sequence shown here is derived from an EMBL/GenBank/DDBJ whole genome shotgun (WGS) entry which is preliminary data.</text>
</comment>
<evidence type="ECO:0000256" key="2">
    <source>
        <dbReference type="ARBA" id="ARBA00023161"/>
    </source>
</evidence>
<keyword evidence="6" id="KW-1185">Reference proteome</keyword>
<gene>
    <name evidence="5" type="ORF">CXQ85_004760</name>
</gene>
<dbReference type="Pfam" id="PF03467">
    <property type="entry name" value="Smg4_UPF3"/>
    <property type="match status" value="1"/>
</dbReference>